<dbReference type="PROSITE" id="PS00352">
    <property type="entry name" value="CSD_1"/>
    <property type="match status" value="1"/>
</dbReference>
<accession>A0A8U7P3E7</accession>
<dbReference type="InterPro" id="IPR012340">
    <property type="entry name" value="NA-bd_OB-fold"/>
</dbReference>
<dbReference type="PRINTS" id="PR00050">
    <property type="entry name" value="COLDSHOCK"/>
</dbReference>
<sequence>MDIYLKLEKSLEQRFVNFSLIQAQGELKHFLVWLFKNFFYVSWDLILTKAFWKTVWTQLISESKYTPMEEYFREYYLITETVEQCQLCLGKGKRASGTLRPRPRGLSPLRAAARQFPRMGGATQSAVSAAERGAVGARPALRSVWRSEPRERGGARAAAGGSGGGGAELHLAKTRAGAAPLGGRGAAATQVPSRDIGIGEAAATRDQQPRQTHKHVIGEVVATKITGTVKWYNVKNNYGFITGDDTGEDLFIHRTAIERNNPKNYLRSVGDGEVVEFDLVQGKKGLQATNVTGPGGIPVKGSRYAQNDKQYPSQQLPYPQPTFPFYPISSMNPFLSLPHPQFIPSPFFTPWLPYTIPFPYNSSPMPRGG</sequence>
<evidence type="ECO:0000313" key="2">
    <source>
        <dbReference type="Ensembl" id="ENSCMUP00000029644.1"/>
    </source>
</evidence>
<dbReference type="CDD" id="cd04458">
    <property type="entry name" value="CSP_CDS"/>
    <property type="match status" value="1"/>
</dbReference>
<dbReference type="InterPro" id="IPR011129">
    <property type="entry name" value="CSD"/>
</dbReference>
<dbReference type="Gene3D" id="2.40.50.140">
    <property type="entry name" value="Nucleic acid-binding proteins"/>
    <property type="match status" value="1"/>
</dbReference>
<organism evidence="2 3">
    <name type="scientific">Corvus moneduloides</name>
    <name type="common">New Caledonian crow</name>
    <dbReference type="NCBI Taxonomy" id="1196302"/>
    <lineage>
        <taxon>Eukaryota</taxon>
        <taxon>Metazoa</taxon>
        <taxon>Chordata</taxon>
        <taxon>Craniata</taxon>
        <taxon>Vertebrata</taxon>
        <taxon>Euteleostomi</taxon>
        <taxon>Archelosauria</taxon>
        <taxon>Archosauria</taxon>
        <taxon>Dinosauria</taxon>
        <taxon>Saurischia</taxon>
        <taxon>Theropoda</taxon>
        <taxon>Coelurosauria</taxon>
        <taxon>Aves</taxon>
        <taxon>Neognathae</taxon>
        <taxon>Neoaves</taxon>
        <taxon>Telluraves</taxon>
        <taxon>Australaves</taxon>
        <taxon>Passeriformes</taxon>
        <taxon>Corvoidea</taxon>
        <taxon>Corvidae</taxon>
        <taxon>Corvus</taxon>
    </lineage>
</organism>
<reference evidence="2" key="2">
    <citation type="submission" date="2025-08" db="UniProtKB">
        <authorList>
            <consortium name="Ensembl"/>
        </authorList>
    </citation>
    <scope>IDENTIFICATION</scope>
</reference>
<dbReference type="InterPro" id="IPR019844">
    <property type="entry name" value="CSD_CS"/>
</dbReference>
<dbReference type="AlphaFoldDB" id="A0A8U7P3E7"/>
<protein>
    <submittedName>
        <fullName evidence="2">Uncharacterized protein</fullName>
    </submittedName>
</protein>
<name>A0A8U7P3E7_CORMO</name>
<dbReference type="SUPFAM" id="SSF50249">
    <property type="entry name" value="Nucleic acid-binding proteins"/>
    <property type="match status" value="1"/>
</dbReference>
<dbReference type="SMART" id="SM00357">
    <property type="entry name" value="CSP"/>
    <property type="match status" value="1"/>
</dbReference>
<reference evidence="2" key="3">
    <citation type="submission" date="2025-09" db="UniProtKB">
        <authorList>
            <consortium name="Ensembl"/>
        </authorList>
    </citation>
    <scope>IDENTIFICATION</scope>
</reference>
<proteinExistence type="predicted"/>
<dbReference type="PANTHER" id="PTHR11544">
    <property type="entry name" value="COLD SHOCK DOMAIN CONTAINING PROTEINS"/>
    <property type="match status" value="1"/>
</dbReference>
<feature type="compositionally biased region" description="Basic and acidic residues" evidence="1">
    <location>
        <begin position="145"/>
        <end position="154"/>
    </location>
</feature>
<dbReference type="GO" id="GO:0003676">
    <property type="term" value="F:nucleic acid binding"/>
    <property type="evidence" value="ECO:0007669"/>
    <property type="project" value="InterPro"/>
</dbReference>
<keyword evidence="3" id="KW-1185">Reference proteome</keyword>
<dbReference type="PROSITE" id="PS51857">
    <property type="entry name" value="CSD_2"/>
    <property type="match status" value="1"/>
</dbReference>
<dbReference type="Ensembl" id="ENSCMUT00000034575.1">
    <property type="protein sequence ID" value="ENSCMUP00000029644.1"/>
    <property type="gene ID" value="ENSCMUG00000017893.1"/>
</dbReference>
<reference evidence="3" key="1">
    <citation type="submission" date="2019-10" db="EMBL/GenBank/DDBJ databases">
        <title>Corvus moneduloides (New Caledonian crow) genome, bCorMon1, primary haplotype.</title>
        <authorList>
            <person name="Rutz C."/>
            <person name="Fungtammasan C."/>
            <person name="Mountcastle J."/>
            <person name="Formenti G."/>
            <person name="Chow W."/>
            <person name="Howe K."/>
            <person name="Steele M.P."/>
            <person name="Fernandes J."/>
            <person name="Gilbert M.T.P."/>
            <person name="Fedrigo O."/>
            <person name="Jarvis E.D."/>
            <person name="Gemmell N."/>
        </authorList>
    </citation>
    <scope>NUCLEOTIDE SEQUENCE [LARGE SCALE GENOMIC DNA]</scope>
</reference>
<dbReference type="Proteomes" id="UP000694553">
    <property type="component" value="Unassembled WGS sequence"/>
</dbReference>
<dbReference type="InterPro" id="IPR002059">
    <property type="entry name" value="CSP_DNA-bd"/>
</dbReference>
<dbReference type="InterPro" id="IPR050181">
    <property type="entry name" value="Cold_shock_domain"/>
</dbReference>
<evidence type="ECO:0000256" key="1">
    <source>
        <dbReference type="SAM" id="MobiDB-lite"/>
    </source>
</evidence>
<dbReference type="Pfam" id="PF00313">
    <property type="entry name" value="CSD"/>
    <property type="match status" value="1"/>
</dbReference>
<evidence type="ECO:0000313" key="3">
    <source>
        <dbReference type="Proteomes" id="UP000694553"/>
    </source>
</evidence>
<feature type="region of interest" description="Disordered" evidence="1">
    <location>
        <begin position="140"/>
        <end position="168"/>
    </location>
</feature>